<dbReference type="RefSeq" id="WP_126694535.1">
    <property type="nucleotide sequence ID" value="NZ_RXOF01000011.1"/>
</dbReference>
<name>A0A3S0HLF3_9BACT</name>
<keyword evidence="1" id="KW-0732">Signal</keyword>
<evidence type="ECO:0000313" key="4">
    <source>
        <dbReference type="EMBL" id="RTQ47777.1"/>
    </source>
</evidence>
<dbReference type="EMBL" id="RXOF01000011">
    <property type="protein sequence ID" value="RTQ47777.1"/>
    <property type="molecule type" value="Genomic_DNA"/>
</dbReference>
<feature type="domain" description="GEVED" evidence="3">
    <location>
        <begin position="932"/>
        <end position="1013"/>
    </location>
</feature>
<keyword evidence="5" id="KW-1185">Reference proteome</keyword>
<gene>
    <name evidence="4" type="ORF">EJV47_17810</name>
</gene>
<feature type="domain" description="GEVED" evidence="3">
    <location>
        <begin position="673"/>
        <end position="757"/>
    </location>
</feature>
<evidence type="ECO:0000259" key="2">
    <source>
        <dbReference type="Pfam" id="PF18962"/>
    </source>
</evidence>
<comment type="caution">
    <text evidence="4">The sequence shown here is derived from an EMBL/GenBank/DDBJ whole genome shotgun (WGS) entry which is preliminary data.</text>
</comment>
<dbReference type="Pfam" id="PF18962">
    <property type="entry name" value="Por_Secre_tail"/>
    <property type="match status" value="1"/>
</dbReference>
<feature type="domain" description="GEVED" evidence="3">
    <location>
        <begin position="417"/>
        <end position="496"/>
    </location>
</feature>
<dbReference type="Gene3D" id="2.60.40.2700">
    <property type="match status" value="1"/>
</dbReference>
<evidence type="ECO:0000259" key="3">
    <source>
        <dbReference type="Pfam" id="PF20009"/>
    </source>
</evidence>
<protein>
    <submittedName>
        <fullName evidence="4">T9SS type A sorting domain-containing protein</fullName>
    </submittedName>
</protein>
<feature type="domain" description="Secretion system C-terminal sorting" evidence="2">
    <location>
        <begin position="1384"/>
        <end position="1451"/>
    </location>
</feature>
<organism evidence="4 5">
    <name type="scientific">Hymenobacter gummosus</name>
    <dbReference type="NCBI Taxonomy" id="1776032"/>
    <lineage>
        <taxon>Bacteria</taxon>
        <taxon>Pseudomonadati</taxon>
        <taxon>Bacteroidota</taxon>
        <taxon>Cytophagia</taxon>
        <taxon>Cytophagales</taxon>
        <taxon>Hymenobacteraceae</taxon>
        <taxon>Hymenobacter</taxon>
    </lineage>
</organism>
<accession>A0A3S0HLF3</accession>
<dbReference type="OrthoDB" id="1521709at2"/>
<proteinExistence type="predicted"/>
<dbReference type="Pfam" id="PF20009">
    <property type="entry name" value="GEVED"/>
    <property type="match status" value="4"/>
</dbReference>
<evidence type="ECO:0000313" key="5">
    <source>
        <dbReference type="Proteomes" id="UP000282184"/>
    </source>
</evidence>
<dbReference type="NCBIfam" id="TIGR04183">
    <property type="entry name" value="Por_Secre_tail"/>
    <property type="match status" value="1"/>
</dbReference>
<feature type="signal peptide" evidence="1">
    <location>
        <begin position="1"/>
        <end position="24"/>
    </location>
</feature>
<reference evidence="4 5" key="1">
    <citation type="submission" date="2018-12" db="EMBL/GenBank/DDBJ databases">
        <title>Hymenobacter gummosus sp. nov., isolated from a spring.</title>
        <authorList>
            <person name="Nie L."/>
        </authorList>
    </citation>
    <scope>NUCLEOTIDE SEQUENCE [LARGE SCALE GENOMIC DNA]</scope>
    <source>
        <strain evidence="4 5">KCTC 52166</strain>
    </source>
</reference>
<feature type="chain" id="PRO_5018683676" evidence="1">
    <location>
        <begin position="25"/>
        <end position="1455"/>
    </location>
</feature>
<dbReference type="Proteomes" id="UP000282184">
    <property type="component" value="Unassembled WGS sequence"/>
</dbReference>
<dbReference type="InterPro" id="IPR045474">
    <property type="entry name" value="GEVED"/>
</dbReference>
<sequence length="1455" mass="147587">MQKTITRLLIGALALLAGIQAARGQTSYVPVVVSGFNADVVASGTAAVNTTTSYDLDGSDGLGYTFTSPDYRNPTAPNTAPTRPLPANGIITNRLNTSMTFQLAGYGGTGATSFNSLRLPATGNNATASGTLTLDAPQPAADVYVLATSGGGASTVTLTLTFTDNTTQSVAAQTVGDWFSGTANIAYQGLGRVSRGNNAIDNASTTTFRLFQLRATISAGNLSKSVERISFNKTSAAGALNVLAVTIVPPCAGTPTAGSTTAGVASACSSTSIALSLSGASTSPGLAYQWQRSTDAGQNWSDINGATAATYSATGQTAETQYRARVTCGASGLSATSTPVTVAQNPFYNCYCAAASTGTNEYINSVAVNTLSSVSNANSGGYADYTSNASLTTSLSQGASYAFALGVRSNAGGSQGGVWIDYDHSGTFDATEYTAIGGSDQIASDVVLTNTLSIPATALLGPTRMRVRWRNSAIAPADACVSGSTSWYGETEEYLVSIASASACAGTPPATTVAASAGSTCAATAFTLTLTGLPAGATGYSIQWQSRPAGTGTFTNLGTASAAPTYTVADQRAATEYRAVVTCTNSTLSTASAPTTVAQNDFLTCYCTPTQGAGCATYATINSVALNTLSSSTGCGGTPYYFLYPASTPANTTTLTIGTSYPLTVNLGRYAKVGVWIDYDHNGKFDAAEYTFIGSNSGNTVGSTASVSQTISIPASALSGDTRLRVRSQYYPTSSTLDGNSSCAGFSYGETEDYTVTLVPELACAGGPPATTATASVGSTCGAAFTLSATGIAAGTTGLSYQWQSSPAGAGSFTNLGAAQTTPGYTVTGQTAATDYRVVLTCANGGQNTTSSVVTVSQSSFLACYCAPTGGSCANEWVRGITLNTLSNTGTTCTSGGYADYSGNSALTTTLTPGTAYSISLAMRFNAANSQVGVWIDYDHSGTFDAAEYTAVGTGPPTNFSNLDASYSATINVPAGALTGPTRLRVRSNNGALNSGQACLNNFSGEVEDYVVTISAPVACTGTPTAGTATASVSRVCAGTGFTLGASGLPSGINGLSYQWESSPAGAGTFAPIGGATTVSYAVAGQSAATDYRLVVSCAASGESASSAPVTVAQTPFTDCYCAPSYASGGTGDIITSVDLWPLSNNTAGEGNPAPYYHDYSTVQTSTSAILVPVLVPGQTSNVTLKFGGDGNQYSGVWVDFNQNAVFEPAEFFSLGSSAGAGGTAVIPVSVPATTPLGPTKMRVRGGNNAAVLDAEACGASTGSANGEAEDYLVRVSATPLPVTLTRFGARRAGAAALLSWHTASETPDMRYEVERSLNGRDFVRLATLAGLGRAAEYSYRDLSPAAGLSYYRLRIVETDNSAAYSPVAILPAAAGSLSLTAAPNPAAAELTVQVDGPAAAGATVQLLDLAGKVLQTGRLDQQRASFRLDKLPAGVYLVRYRDAAHDKTIKVLKQ</sequence>
<evidence type="ECO:0000256" key="1">
    <source>
        <dbReference type="SAM" id="SignalP"/>
    </source>
</evidence>
<feature type="domain" description="GEVED" evidence="3">
    <location>
        <begin position="1196"/>
        <end position="1274"/>
    </location>
</feature>
<dbReference type="InterPro" id="IPR026444">
    <property type="entry name" value="Secre_tail"/>
</dbReference>